<proteinExistence type="inferred from homology"/>
<dbReference type="Gene3D" id="1.10.10.10">
    <property type="entry name" value="Winged helix-like DNA-binding domain superfamily/Winged helix DNA-binding domain"/>
    <property type="match status" value="1"/>
</dbReference>
<evidence type="ECO:0000313" key="6">
    <source>
        <dbReference type="Proteomes" id="UP000319818"/>
    </source>
</evidence>
<dbReference type="Proteomes" id="UP000319818">
    <property type="component" value="Unassembled WGS sequence"/>
</dbReference>
<reference evidence="5 6" key="1">
    <citation type="submission" date="2019-06" db="EMBL/GenBank/DDBJ databases">
        <title>Sequencing the genomes of 1000 actinobacteria strains.</title>
        <authorList>
            <person name="Klenk H.-P."/>
        </authorList>
    </citation>
    <scope>NUCLEOTIDE SEQUENCE [LARGE SCALE GENOMIC DNA]</scope>
    <source>
        <strain evidence="5 6">DSM 45511</strain>
    </source>
</reference>
<dbReference type="InterPro" id="IPR019734">
    <property type="entry name" value="TPR_rpt"/>
</dbReference>
<evidence type="ECO:0000313" key="5">
    <source>
        <dbReference type="EMBL" id="TQM36166.1"/>
    </source>
</evidence>
<comment type="similarity">
    <text evidence="1">Belongs to the AfsR/DnrI/RedD regulatory family.</text>
</comment>
<dbReference type="RefSeq" id="WP_142107415.1">
    <property type="nucleotide sequence ID" value="NZ_VFPH01000003.1"/>
</dbReference>
<dbReference type="Gene3D" id="1.25.40.10">
    <property type="entry name" value="Tetratricopeptide repeat domain"/>
    <property type="match status" value="2"/>
</dbReference>
<dbReference type="GO" id="GO:0003677">
    <property type="term" value="F:DNA binding"/>
    <property type="evidence" value="ECO:0007669"/>
    <property type="project" value="UniProtKB-UniRule"/>
</dbReference>
<dbReference type="Pfam" id="PF25872">
    <property type="entry name" value="HTH_77"/>
    <property type="match status" value="1"/>
</dbReference>
<dbReference type="InterPro" id="IPR036388">
    <property type="entry name" value="WH-like_DNA-bd_sf"/>
</dbReference>
<dbReference type="AlphaFoldDB" id="A0A543FQR4"/>
<gene>
    <name evidence="5" type="ORF">FB388_7620</name>
</gene>
<dbReference type="InterPro" id="IPR005158">
    <property type="entry name" value="BTAD"/>
</dbReference>
<dbReference type="PROSITE" id="PS51755">
    <property type="entry name" value="OMPR_PHOB"/>
    <property type="match status" value="1"/>
</dbReference>
<dbReference type="PRINTS" id="PR00364">
    <property type="entry name" value="DISEASERSIST"/>
</dbReference>
<evidence type="ECO:0000256" key="3">
    <source>
        <dbReference type="PROSITE-ProRule" id="PRU01091"/>
    </source>
</evidence>
<comment type="caution">
    <text evidence="5">The sequence shown here is derived from an EMBL/GenBank/DDBJ whole genome shotgun (WGS) entry which is preliminary data.</text>
</comment>
<evidence type="ECO:0000256" key="2">
    <source>
        <dbReference type="ARBA" id="ARBA00023125"/>
    </source>
</evidence>
<sequence length="1066" mass="114177">MRFGVLGPLAVWTDAGAPVVVPGAMVRALLADLLVHRGNLVTADRLIEDLWGARAPRQPLGALQVKVSQLRRALDGAEPGARALVVSRGPGYVLDVPAAAVDAGRFADLVAAARAAERPAAVAEHLAEALALWRGPAFADVADEEFAAPAVAELEELRLGAVEQHAEARLELGEVDALIGELNTLIDRHPLREKLHATRLRALYRAGRQAEALQRYDELRVRFRDELGLDPSPELVELHRAILTQEPELDAVPATAVPRTNLPATWDEMVGRDGDVAELRAVLDSARLVTLTGPGGVGKTRLAIETARRLVDVMRDGVWLIELAAVDGHRDHPIGELAELVTTALALHDDTPNAAAADPIDRIADAVADRQVLLLLDNCEQIVEPVAELVAALLRRAPGLRVLATSREPLGLRGEVVRPVPALDLPAEAADPAESAAVRLFVSRAAAAAPGFALTPANAHVVAAVCRRLDGLPLALELAAARVRTLGLAELAARLDDRFRVLDSGPRDAPRRQRTLRAVMDWSWEPLSESERAVLRRLAVTADCCTAGLAEKVCAGDPIGEGDVLGLLARLVDRSLVMPVDQGGAIRYRLLETVAAYAGERLRETGEEEAAQLHYALACAELAEQAAERLRGPDQQEWLQRLDAEAANMRGALDIAVARSDAALALRLVRALTWYWFLRGRHRTAARSLAAALRIAGQEPSVVRADARAALASIRIRERGVDDPAAHSRAALAEYAGLDDPGALAHAQWLHSYVISGIGALEECEPLAHAALETFRELGDAWGTAAALREVGMYAMTRGRLDEARRAGAESARLFEELGDRWGQAAAAELLGTLDEIAGDNESAARRHRDGMRWTEELQLWPAMIDHLSRLGRLAALMGEPALADEHHRRAMTLAREQGYESTAVYAQLGLGMVARRTGRLDEAHEHLTAVHEWHRTAGYEPGKALTYAELGFLAEQRGDVDGARRLHTEGLAAARRSGDPRAVALALEGLAGERALSGEHREAARLLGAAAAARAAAGETDASNDRGDVERITAAARAALGGAFDAEFARGADLDVDSVVGTMSG</sequence>
<dbReference type="CDD" id="cd15831">
    <property type="entry name" value="BTAD"/>
    <property type="match status" value="1"/>
</dbReference>
<dbReference type="PANTHER" id="PTHR47691">
    <property type="entry name" value="REGULATOR-RELATED"/>
    <property type="match status" value="1"/>
</dbReference>
<dbReference type="PANTHER" id="PTHR47691:SF3">
    <property type="entry name" value="HTH-TYPE TRANSCRIPTIONAL REGULATOR RV0890C-RELATED"/>
    <property type="match status" value="1"/>
</dbReference>
<dbReference type="SMART" id="SM01043">
    <property type="entry name" value="BTAD"/>
    <property type="match status" value="1"/>
</dbReference>
<dbReference type="Pfam" id="PF00486">
    <property type="entry name" value="Trans_reg_C"/>
    <property type="match status" value="1"/>
</dbReference>
<organism evidence="5 6">
    <name type="scientific">Pseudonocardia cypriaca</name>
    <dbReference type="NCBI Taxonomy" id="882449"/>
    <lineage>
        <taxon>Bacteria</taxon>
        <taxon>Bacillati</taxon>
        <taxon>Actinomycetota</taxon>
        <taxon>Actinomycetes</taxon>
        <taxon>Pseudonocardiales</taxon>
        <taxon>Pseudonocardiaceae</taxon>
        <taxon>Pseudonocardia</taxon>
    </lineage>
</organism>
<dbReference type="GO" id="GO:0006355">
    <property type="term" value="P:regulation of DNA-templated transcription"/>
    <property type="evidence" value="ECO:0007669"/>
    <property type="project" value="InterPro"/>
</dbReference>
<keyword evidence="6" id="KW-1185">Reference proteome</keyword>
<feature type="DNA-binding region" description="OmpR/PhoB-type" evidence="3">
    <location>
        <begin position="1"/>
        <end position="96"/>
    </location>
</feature>
<dbReference type="Pfam" id="PF13191">
    <property type="entry name" value="AAA_16"/>
    <property type="match status" value="1"/>
</dbReference>
<dbReference type="GO" id="GO:0000160">
    <property type="term" value="P:phosphorelay signal transduction system"/>
    <property type="evidence" value="ECO:0007669"/>
    <property type="project" value="InterPro"/>
</dbReference>
<dbReference type="InterPro" id="IPR027417">
    <property type="entry name" value="P-loop_NTPase"/>
</dbReference>
<keyword evidence="2 3" id="KW-0238">DNA-binding</keyword>
<evidence type="ECO:0000256" key="1">
    <source>
        <dbReference type="ARBA" id="ARBA00005820"/>
    </source>
</evidence>
<dbReference type="InterPro" id="IPR011990">
    <property type="entry name" value="TPR-like_helical_dom_sf"/>
</dbReference>
<dbReference type="OrthoDB" id="9812579at2"/>
<dbReference type="SMART" id="SM00862">
    <property type="entry name" value="Trans_reg_C"/>
    <property type="match status" value="1"/>
</dbReference>
<protein>
    <submittedName>
        <fullName evidence="5">Putative ATPase</fullName>
    </submittedName>
</protein>
<name>A0A543FQR4_9PSEU</name>
<dbReference type="InterPro" id="IPR016032">
    <property type="entry name" value="Sig_transdc_resp-reg_C-effctor"/>
</dbReference>
<dbReference type="InterPro" id="IPR001867">
    <property type="entry name" value="OmpR/PhoB-type_DNA-bd"/>
</dbReference>
<dbReference type="SUPFAM" id="SSF46894">
    <property type="entry name" value="C-terminal effector domain of the bipartite response regulators"/>
    <property type="match status" value="1"/>
</dbReference>
<evidence type="ECO:0000259" key="4">
    <source>
        <dbReference type="PROSITE" id="PS51755"/>
    </source>
</evidence>
<dbReference type="SUPFAM" id="SSF52540">
    <property type="entry name" value="P-loop containing nucleoside triphosphate hydrolases"/>
    <property type="match status" value="1"/>
</dbReference>
<dbReference type="SMART" id="SM00028">
    <property type="entry name" value="TPR"/>
    <property type="match status" value="3"/>
</dbReference>
<dbReference type="EMBL" id="VFPH01000003">
    <property type="protein sequence ID" value="TQM36166.1"/>
    <property type="molecule type" value="Genomic_DNA"/>
</dbReference>
<dbReference type="SUPFAM" id="SSF48452">
    <property type="entry name" value="TPR-like"/>
    <property type="match status" value="3"/>
</dbReference>
<dbReference type="InterPro" id="IPR041664">
    <property type="entry name" value="AAA_16"/>
</dbReference>
<accession>A0A543FQR4</accession>
<dbReference type="Pfam" id="PF03704">
    <property type="entry name" value="BTAD"/>
    <property type="match status" value="1"/>
</dbReference>
<dbReference type="Gene3D" id="3.40.50.300">
    <property type="entry name" value="P-loop containing nucleotide triphosphate hydrolases"/>
    <property type="match status" value="1"/>
</dbReference>
<feature type="domain" description="OmpR/PhoB-type" evidence="4">
    <location>
        <begin position="1"/>
        <end position="96"/>
    </location>
</feature>
<dbReference type="InterPro" id="IPR058852">
    <property type="entry name" value="HTH_77"/>
</dbReference>